<proteinExistence type="predicted"/>
<feature type="region of interest" description="Disordered" evidence="3">
    <location>
        <begin position="1"/>
        <end position="30"/>
    </location>
</feature>
<sequence>MPLHSGNPVVTTTVPTPPTTPAQGSALSKPHATRPIFIGRATEPDAPAIAKLGGDTFTATFGHSVSKEDLEDFLKMTYSTEAIEAEFADPSKTYLVARTTYGNVVGIAQLHSGQTHSSVQAAAHQVAVMQKVYVDITTHGQGIGSKLITAIEQLARDEGAEQLWLTVWEENVKAQRLYHRLGYKKTGEIDFATGTCIQTDHVLAKRL</sequence>
<evidence type="ECO:0000313" key="5">
    <source>
        <dbReference type="EMBL" id="KAK9774928.1"/>
    </source>
</evidence>
<dbReference type="EMBL" id="JARVKM010000038">
    <property type="protein sequence ID" value="KAK9774928.1"/>
    <property type="molecule type" value="Genomic_DNA"/>
</dbReference>
<feature type="domain" description="N-acetyltransferase" evidence="4">
    <location>
        <begin position="36"/>
        <end position="207"/>
    </location>
</feature>
<name>A0ABR2XM88_9PEZI</name>
<reference evidence="5 6" key="1">
    <citation type="submission" date="2024-02" db="EMBL/GenBank/DDBJ databases">
        <title>First draft genome assembly of two strains of Seiridium cardinale.</title>
        <authorList>
            <person name="Emiliani G."/>
            <person name="Scali E."/>
        </authorList>
    </citation>
    <scope>NUCLEOTIDE SEQUENCE [LARGE SCALE GENOMIC DNA]</scope>
    <source>
        <strain evidence="5 6">BM-138-000479</strain>
    </source>
</reference>
<organism evidence="5 6">
    <name type="scientific">Seiridium cardinale</name>
    <dbReference type="NCBI Taxonomy" id="138064"/>
    <lineage>
        <taxon>Eukaryota</taxon>
        <taxon>Fungi</taxon>
        <taxon>Dikarya</taxon>
        <taxon>Ascomycota</taxon>
        <taxon>Pezizomycotina</taxon>
        <taxon>Sordariomycetes</taxon>
        <taxon>Xylariomycetidae</taxon>
        <taxon>Amphisphaeriales</taxon>
        <taxon>Sporocadaceae</taxon>
        <taxon>Seiridium</taxon>
    </lineage>
</organism>
<evidence type="ECO:0000256" key="2">
    <source>
        <dbReference type="ARBA" id="ARBA00023315"/>
    </source>
</evidence>
<dbReference type="Proteomes" id="UP001465668">
    <property type="component" value="Unassembled WGS sequence"/>
</dbReference>
<dbReference type="SUPFAM" id="SSF55729">
    <property type="entry name" value="Acyl-CoA N-acyltransferases (Nat)"/>
    <property type="match status" value="1"/>
</dbReference>
<dbReference type="CDD" id="cd04301">
    <property type="entry name" value="NAT_SF"/>
    <property type="match status" value="1"/>
</dbReference>
<dbReference type="PROSITE" id="PS51186">
    <property type="entry name" value="GNAT"/>
    <property type="match status" value="1"/>
</dbReference>
<protein>
    <submittedName>
        <fullName evidence="5">N-acetyltransferase domain-containing protein</fullName>
    </submittedName>
</protein>
<dbReference type="PANTHER" id="PTHR43877:SF2">
    <property type="entry name" value="AMINOALKYLPHOSPHONATE N-ACETYLTRANSFERASE-RELATED"/>
    <property type="match status" value="1"/>
</dbReference>
<keyword evidence="1" id="KW-0808">Transferase</keyword>
<keyword evidence="2" id="KW-0012">Acyltransferase</keyword>
<evidence type="ECO:0000256" key="3">
    <source>
        <dbReference type="SAM" id="MobiDB-lite"/>
    </source>
</evidence>
<dbReference type="Pfam" id="PF00583">
    <property type="entry name" value="Acetyltransf_1"/>
    <property type="match status" value="1"/>
</dbReference>
<evidence type="ECO:0000256" key="1">
    <source>
        <dbReference type="ARBA" id="ARBA00022679"/>
    </source>
</evidence>
<dbReference type="InterPro" id="IPR050832">
    <property type="entry name" value="Bact_Acetyltransf"/>
</dbReference>
<evidence type="ECO:0000259" key="4">
    <source>
        <dbReference type="PROSITE" id="PS51186"/>
    </source>
</evidence>
<comment type="caution">
    <text evidence="5">The sequence shown here is derived from an EMBL/GenBank/DDBJ whole genome shotgun (WGS) entry which is preliminary data.</text>
</comment>
<dbReference type="PANTHER" id="PTHR43877">
    <property type="entry name" value="AMINOALKYLPHOSPHONATE N-ACETYLTRANSFERASE-RELATED-RELATED"/>
    <property type="match status" value="1"/>
</dbReference>
<evidence type="ECO:0000313" key="6">
    <source>
        <dbReference type="Proteomes" id="UP001465668"/>
    </source>
</evidence>
<dbReference type="InterPro" id="IPR016181">
    <property type="entry name" value="Acyl_CoA_acyltransferase"/>
</dbReference>
<gene>
    <name evidence="5" type="ORF">SCAR479_08483</name>
</gene>
<accession>A0ABR2XM88</accession>
<keyword evidence="6" id="KW-1185">Reference proteome</keyword>
<dbReference type="Gene3D" id="3.40.630.30">
    <property type="match status" value="1"/>
</dbReference>
<dbReference type="InterPro" id="IPR000182">
    <property type="entry name" value="GNAT_dom"/>
</dbReference>